<dbReference type="SMART" id="SM00751">
    <property type="entry name" value="BSD"/>
    <property type="match status" value="1"/>
</dbReference>
<accession>A0A9Q1GRQ6</accession>
<evidence type="ECO:0000313" key="2">
    <source>
        <dbReference type="EMBL" id="KAJ8424227.1"/>
    </source>
</evidence>
<comment type="caution">
    <text evidence="2">The sequence shown here is derived from an EMBL/GenBank/DDBJ whole genome shotgun (WGS) entry which is preliminary data.</text>
</comment>
<sequence length="484" mass="53666">MRMSGSDETVVIRAKYETTAGALEMRQEEFAFNPNDPTAGCNLRVAFKSIKVIKAPRRGQFDGQDILFNLRSLVTGICVGILLHIKVAILIPNNANLIDIHCSELAKLCKQFIIGGILTEAEFWATRKKLLDGDNNRSLKQRMGLKSAMTSVIKPVADGQTDKVTYNVTPEIVHQVLAERPAVGHAFLKHVPNKMSEKDFWTKYFKAEYLHYKKNAIAAAAEAAEDEELAVFLKQDDMLASESRRKIRKVDPTLNMEVDKGDDYAHLPDHGISRDGIKEVAESQSHYDQYKRKLLQDVNRHAAVVLEGWSIDVELGDARTVAKALATSKRVELANEGLYTNLNQEQLNRIFRMIEIEDLQAPHEPPLAPLCIKDPRGYFYSQRANALRTLGETAAGAKPVNCHVSTRGAYACTAESISDIKSVGIHDSMINAEIAVKVLNSLTHNVSSAKYNLGRSNQETVLDRLASATIDELLNGSLEDANGI</sequence>
<dbReference type="GO" id="GO:0006289">
    <property type="term" value="P:nucleotide-excision repair"/>
    <property type="evidence" value="ECO:0007669"/>
    <property type="project" value="InterPro"/>
</dbReference>
<proteinExistence type="predicted"/>
<dbReference type="SUPFAM" id="SSF140383">
    <property type="entry name" value="BSD domain-like"/>
    <property type="match status" value="1"/>
</dbReference>
<organism evidence="2 3">
    <name type="scientific">Carnegiea gigantea</name>
    <dbReference type="NCBI Taxonomy" id="171969"/>
    <lineage>
        <taxon>Eukaryota</taxon>
        <taxon>Viridiplantae</taxon>
        <taxon>Streptophyta</taxon>
        <taxon>Embryophyta</taxon>
        <taxon>Tracheophyta</taxon>
        <taxon>Spermatophyta</taxon>
        <taxon>Magnoliopsida</taxon>
        <taxon>eudicotyledons</taxon>
        <taxon>Gunneridae</taxon>
        <taxon>Pentapetalae</taxon>
        <taxon>Caryophyllales</taxon>
        <taxon>Cactineae</taxon>
        <taxon>Cactaceae</taxon>
        <taxon>Cactoideae</taxon>
        <taxon>Echinocereeae</taxon>
        <taxon>Carnegiea</taxon>
    </lineage>
</organism>
<dbReference type="PANTHER" id="PTHR12856">
    <property type="entry name" value="TRANSCRIPTION INITIATION FACTOR IIH-RELATED"/>
    <property type="match status" value="1"/>
</dbReference>
<evidence type="ECO:0000313" key="3">
    <source>
        <dbReference type="Proteomes" id="UP001153076"/>
    </source>
</evidence>
<keyword evidence="3" id="KW-1185">Reference proteome</keyword>
<dbReference type="Proteomes" id="UP001153076">
    <property type="component" value="Unassembled WGS sequence"/>
</dbReference>
<dbReference type="Pfam" id="PF03909">
    <property type="entry name" value="BSD"/>
    <property type="match status" value="1"/>
</dbReference>
<feature type="domain" description="BSD" evidence="1">
    <location>
        <begin position="160"/>
        <end position="212"/>
    </location>
</feature>
<dbReference type="InterPro" id="IPR027079">
    <property type="entry name" value="Tfb1/GTF2H1"/>
</dbReference>
<dbReference type="InterPro" id="IPR005607">
    <property type="entry name" value="BSD_dom"/>
</dbReference>
<gene>
    <name evidence="2" type="ORF">Cgig2_029715</name>
</gene>
<dbReference type="InterPro" id="IPR035925">
    <property type="entry name" value="BSD_dom_sf"/>
</dbReference>
<name>A0A9Q1GRQ6_9CARY</name>
<dbReference type="GO" id="GO:0006351">
    <property type="term" value="P:DNA-templated transcription"/>
    <property type="evidence" value="ECO:0007669"/>
    <property type="project" value="InterPro"/>
</dbReference>
<dbReference type="PROSITE" id="PS50858">
    <property type="entry name" value="BSD"/>
    <property type="match status" value="1"/>
</dbReference>
<reference evidence="2" key="1">
    <citation type="submission" date="2022-04" db="EMBL/GenBank/DDBJ databases">
        <title>Carnegiea gigantea Genome sequencing and assembly v2.</title>
        <authorList>
            <person name="Copetti D."/>
            <person name="Sanderson M.J."/>
            <person name="Burquez A."/>
            <person name="Wojciechowski M.F."/>
        </authorList>
    </citation>
    <scope>NUCLEOTIDE SEQUENCE</scope>
    <source>
        <strain evidence="2">SGP5-SGP5p</strain>
        <tissue evidence="2">Aerial part</tissue>
    </source>
</reference>
<dbReference type="EMBL" id="JAKOGI010001734">
    <property type="protein sequence ID" value="KAJ8424227.1"/>
    <property type="molecule type" value="Genomic_DNA"/>
</dbReference>
<evidence type="ECO:0000259" key="1">
    <source>
        <dbReference type="PROSITE" id="PS50858"/>
    </source>
</evidence>
<dbReference type="OrthoDB" id="360521at2759"/>
<dbReference type="GO" id="GO:0000439">
    <property type="term" value="C:transcription factor TFIIH core complex"/>
    <property type="evidence" value="ECO:0007669"/>
    <property type="project" value="InterPro"/>
</dbReference>
<protein>
    <recommendedName>
        <fullName evidence="1">BSD domain-containing protein</fullName>
    </recommendedName>
</protein>
<dbReference type="Gene3D" id="1.10.3970.10">
    <property type="entry name" value="BSD domain"/>
    <property type="match status" value="1"/>
</dbReference>
<dbReference type="AlphaFoldDB" id="A0A9Q1GRQ6"/>